<reference evidence="1 2" key="1">
    <citation type="submission" date="2015-09" db="EMBL/GenBank/DDBJ databases">
        <authorList>
            <consortium name="Swine Surveillance"/>
        </authorList>
    </citation>
    <scope>NUCLEOTIDE SEQUENCE [LARGE SCALE GENOMIC DNA]</scope>
    <source>
        <strain evidence="1 2">CECT 7648</strain>
    </source>
</reference>
<sequence>MSVPLPPMGPLLTYRRHRFDALHALLTGHGVGHDRGARGAKPLWPWRLFA</sequence>
<keyword evidence="2" id="KW-1185">Reference proteome</keyword>
<organism evidence="1 2">
    <name type="scientific">Tropicibacter naphthalenivorans</name>
    <dbReference type="NCBI Taxonomy" id="441103"/>
    <lineage>
        <taxon>Bacteria</taxon>
        <taxon>Pseudomonadati</taxon>
        <taxon>Pseudomonadota</taxon>
        <taxon>Alphaproteobacteria</taxon>
        <taxon>Rhodobacterales</taxon>
        <taxon>Roseobacteraceae</taxon>
        <taxon>Tropicibacter</taxon>
    </lineage>
</organism>
<dbReference type="AlphaFoldDB" id="A0A0P1H0Q8"/>
<accession>A0A0P1H0Q8</accession>
<name>A0A0P1H0Q8_9RHOB</name>
<gene>
    <name evidence="1" type="ORF">TRN7648_04077</name>
</gene>
<dbReference type="Proteomes" id="UP000054935">
    <property type="component" value="Unassembled WGS sequence"/>
</dbReference>
<proteinExistence type="predicted"/>
<protein>
    <submittedName>
        <fullName evidence="1">Uncharacterized protein</fullName>
    </submittedName>
</protein>
<dbReference type="STRING" id="441103.TRN7648_04077"/>
<evidence type="ECO:0000313" key="1">
    <source>
        <dbReference type="EMBL" id="CUH82535.1"/>
    </source>
</evidence>
<dbReference type="EMBL" id="CYSE01000015">
    <property type="protein sequence ID" value="CUH82535.1"/>
    <property type="molecule type" value="Genomic_DNA"/>
</dbReference>
<evidence type="ECO:0000313" key="2">
    <source>
        <dbReference type="Proteomes" id="UP000054935"/>
    </source>
</evidence>